<accession>A0A075MUU0</accession>
<dbReference type="STRING" id="1459636.NTE_02385"/>
<reference evidence="1 2" key="1">
    <citation type="journal article" date="2014" name="PLoS ONE">
        <title>Genome Sequence of Candidatus Nitrososphaera evergladensis from Group I.1b Enriched from Everglades Soil Reveals Novel Genomic Features of the Ammonia-Oxidizing Archaea.</title>
        <authorList>
            <person name="Zhalnina K.V."/>
            <person name="Dias R."/>
            <person name="Leonard M.T."/>
            <person name="Dorr de Quadros P."/>
            <person name="Camargo F.A."/>
            <person name="Drew J.C."/>
            <person name="Farmerie W.G."/>
            <person name="Daroub S.H."/>
            <person name="Triplett E.W."/>
        </authorList>
    </citation>
    <scope>NUCLEOTIDE SEQUENCE [LARGE SCALE GENOMIC DNA]</scope>
    <source>
        <strain evidence="1 2">SR1</strain>
    </source>
</reference>
<name>A0A075MUU0_9ARCH</name>
<proteinExistence type="predicted"/>
<dbReference type="AlphaFoldDB" id="A0A075MUU0"/>
<keyword evidence="2" id="KW-1185">Reference proteome</keyword>
<gene>
    <name evidence="1" type="ORF">NTE_02385</name>
</gene>
<evidence type="ECO:0000313" key="2">
    <source>
        <dbReference type="Proteomes" id="UP000028194"/>
    </source>
</evidence>
<dbReference type="HOGENOM" id="CLU_3227635_0_0_2"/>
<dbReference type="EMBL" id="CP007174">
    <property type="protein sequence ID" value="AIF84437.1"/>
    <property type="molecule type" value="Genomic_DNA"/>
</dbReference>
<organism evidence="1 2">
    <name type="scientific">Candidatus Nitrososphaera evergladensis SR1</name>
    <dbReference type="NCBI Taxonomy" id="1459636"/>
    <lineage>
        <taxon>Archaea</taxon>
        <taxon>Nitrososphaerota</taxon>
        <taxon>Nitrososphaeria</taxon>
        <taxon>Nitrososphaerales</taxon>
        <taxon>Nitrososphaeraceae</taxon>
        <taxon>Nitrososphaera</taxon>
    </lineage>
</organism>
<dbReference type="KEGG" id="nev:NTE_02385"/>
<dbReference type="Proteomes" id="UP000028194">
    <property type="component" value="Chromosome"/>
</dbReference>
<evidence type="ECO:0000313" key="1">
    <source>
        <dbReference type="EMBL" id="AIF84437.1"/>
    </source>
</evidence>
<protein>
    <submittedName>
        <fullName evidence="1">Uncharacterized protein</fullName>
    </submittedName>
</protein>
<sequence length="43" mass="4776">MRGLKKMDTVALPGYQLYHNYFREHEGLNGKTPAEIAGIKIGG</sequence>